<dbReference type="InterPro" id="IPR010982">
    <property type="entry name" value="Lambda_DNA-bd_dom_sf"/>
</dbReference>
<keyword evidence="3" id="KW-1185">Reference proteome</keyword>
<dbReference type="RefSeq" id="WP_379724431.1">
    <property type="nucleotide sequence ID" value="NZ_JBHRYJ010000001.1"/>
</dbReference>
<dbReference type="SUPFAM" id="SSF47413">
    <property type="entry name" value="lambda repressor-like DNA-binding domains"/>
    <property type="match status" value="1"/>
</dbReference>
<dbReference type="SMART" id="SM00530">
    <property type="entry name" value="HTH_XRE"/>
    <property type="match status" value="1"/>
</dbReference>
<protein>
    <submittedName>
        <fullName evidence="2">Helix-turn-helix domain-containing protein</fullName>
    </submittedName>
</protein>
<reference evidence="3" key="1">
    <citation type="journal article" date="2019" name="Int. J. Syst. Evol. Microbiol.">
        <title>The Global Catalogue of Microorganisms (GCM) 10K type strain sequencing project: providing services to taxonomists for standard genome sequencing and annotation.</title>
        <authorList>
            <consortium name="The Broad Institute Genomics Platform"/>
            <consortium name="The Broad Institute Genome Sequencing Center for Infectious Disease"/>
            <person name="Wu L."/>
            <person name="Ma J."/>
        </authorList>
    </citation>
    <scope>NUCLEOTIDE SEQUENCE [LARGE SCALE GENOMIC DNA]</scope>
    <source>
        <strain evidence="3">KCTC 42182</strain>
    </source>
</reference>
<evidence type="ECO:0000313" key="2">
    <source>
        <dbReference type="EMBL" id="MFC3675588.1"/>
    </source>
</evidence>
<dbReference type="InterPro" id="IPR001387">
    <property type="entry name" value="Cro/C1-type_HTH"/>
</dbReference>
<proteinExistence type="predicted"/>
<organism evidence="2 3">
    <name type="scientific">Ferrovibrio xuzhouensis</name>
    <dbReference type="NCBI Taxonomy" id="1576914"/>
    <lineage>
        <taxon>Bacteria</taxon>
        <taxon>Pseudomonadati</taxon>
        <taxon>Pseudomonadota</taxon>
        <taxon>Alphaproteobacteria</taxon>
        <taxon>Rhodospirillales</taxon>
        <taxon>Rhodospirillaceae</taxon>
        <taxon>Ferrovibrio</taxon>
    </lineage>
</organism>
<dbReference type="Proteomes" id="UP001595711">
    <property type="component" value="Unassembled WGS sequence"/>
</dbReference>
<dbReference type="CDD" id="cd00093">
    <property type="entry name" value="HTH_XRE"/>
    <property type="match status" value="1"/>
</dbReference>
<gene>
    <name evidence="2" type="ORF">ACFOOQ_08545</name>
</gene>
<dbReference type="Pfam" id="PF13560">
    <property type="entry name" value="HTH_31"/>
    <property type="match status" value="1"/>
</dbReference>
<comment type="caution">
    <text evidence="2">The sequence shown here is derived from an EMBL/GenBank/DDBJ whole genome shotgun (WGS) entry which is preliminary data.</text>
</comment>
<feature type="domain" description="HTH cro/C1-type" evidence="1">
    <location>
        <begin position="8"/>
        <end position="66"/>
    </location>
</feature>
<dbReference type="EMBL" id="JBHRYJ010000001">
    <property type="protein sequence ID" value="MFC3675588.1"/>
    <property type="molecule type" value="Genomic_DNA"/>
</dbReference>
<dbReference type="PROSITE" id="PS50943">
    <property type="entry name" value="HTH_CROC1"/>
    <property type="match status" value="1"/>
</dbReference>
<evidence type="ECO:0000259" key="1">
    <source>
        <dbReference type="PROSITE" id="PS50943"/>
    </source>
</evidence>
<dbReference type="Gene3D" id="1.10.260.40">
    <property type="entry name" value="lambda repressor-like DNA-binding domains"/>
    <property type="match status" value="1"/>
</dbReference>
<accession>A0ABV7VDJ6</accession>
<evidence type="ECO:0000313" key="3">
    <source>
        <dbReference type="Proteomes" id="UP001595711"/>
    </source>
</evidence>
<sequence>MTPFGARMRSLRQARGITLKQMAADLGVSSAYLSALEHGHRGRPSWLLLQRICGYLNIIWDDADALADLARLSHPRVTIDTAGLSPRATLLANELGRRIDKLDETRLEQMLKLLRG</sequence>
<name>A0ABV7VDJ6_9PROT</name>